<dbReference type="PANTHER" id="PTHR28620">
    <property type="entry name" value="CENTROMERE PROTEIN V"/>
    <property type="match status" value="1"/>
</dbReference>
<accession>A0A6P8BJB5</accession>
<sequence>MAEEKKTYRGNCRCAAFIFEVTIPEIKEVEICKCSICYKKNYAFLFVDKKDFRVIKGSMDDFTTYTFGDGIMKHMFCPKCSIMTACTHDKFPDQYVVNARSLQGPVDIWNMPKKVDPGKEHKPDYIPPDDSDLPEPKAEIEGESKTYHGSCHCGDIRVKLKMGPVEKYKGMIGECNCSLCHRSGVTWIYSMRPQLTISPEWSSDKFSMYGEAGAKLGEQYFCKRCGVYVANRVRAVESDEEFAKLSEEIQAFLADKRQWQPLNLRIFDGIDVDSDQVDVKRIDGYNLIKPAYVNP</sequence>
<dbReference type="GO" id="GO:0046872">
    <property type="term" value="F:metal ion binding"/>
    <property type="evidence" value="ECO:0007669"/>
    <property type="project" value="UniProtKB-KW"/>
</dbReference>
<organism evidence="5 6">
    <name type="scientific">Pyricularia grisea</name>
    <name type="common">Crabgrass-specific blast fungus</name>
    <name type="synonym">Magnaporthe grisea</name>
    <dbReference type="NCBI Taxonomy" id="148305"/>
    <lineage>
        <taxon>Eukaryota</taxon>
        <taxon>Fungi</taxon>
        <taxon>Dikarya</taxon>
        <taxon>Ascomycota</taxon>
        <taxon>Pezizomycotina</taxon>
        <taxon>Sordariomycetes</taxon>
        <taxon>Sordariomycetidae</taxon>
        <taxon>Magnaporthales</taxon>
        <taxon>Pyriculariaceae</taxon>
        <taxon>Pyricularia</taxon>
    </lineage>
</organism>
<evidence type="ECO:0000313" key="5">
    <source>
        <dbReference type="Proteomes" id="UP000515153"/>
    </source>
</evidence>
<dbReference type="InterPro" id="IPR052355">
    <property type="entry name" value="CENP-V-like"/>
</dbReference>
<keyword evidence="3" id="KW-0862">Zinc</keyword>
<dbReference type="InterPro" id="IPR011057">
    <property type="entry name" value="Mss4-like_sf"/>
</dbReference>
<evidence type="ECO:0000313" key="6">
    <source>
        <dbReference type="RefSeq" id="XP_030987207.1"/>
    </source>
</evidence>
<dbReference type="KEGG" id="pgri:PgNI_01785"/>
<dbReference type="GeneID" id="41956769"/>
<dbReference type="GO" id="GO:0016846">
    <property type="term" value="F:carbon-sulfur lyase activity"/>
    <property type="evidence" value="ECO:0007669"/>
    <property type="project" value="InterPro"/>
</dbReference>
<protein>
    <recommendedName>
        <fullName evidence="4">CENP-V/GFA domain-containing protein</fullName>
    </recommendedName>
</protein>
<feature type="domain" description="CENP-V/GFA" evidence="4">
    <location>
        <begin position="147"/>
        <end position="268"/>
    </location>
</feature>
<dbReference type="PROSITE" id="PS51891">
    <property type="entry name" value="CENP_V_GFA"/>
    <property type="match status" value="2"/>
</dbReference>
<dbReference type="Gene3D" id="2.170.150.70">
    <property type="match status" value="2"/>
</dbReference>
<evidence type="ECO:0000256" key="1">
    <source>
        <dbReference type="ARBA" id="ARBA00005495"/>
    </source>
</evidence>
<reference evidence="6" key="1">
    <citation type="journal article" date="2019" name="Mol. Biol. Evol.">
        <title>Blast fungal genomes show frequent chromosomal changes, gene gains and losses, and effector gene turnover.</title>
        <authorList>
            <person name="Gomez Luciano L.B."/>
            <person name="Jason Tsai I."/>
            <person name="Chuma I."/>
            <person name="Tosa Y."/>
            <person name="Chen Y.H."/>
            <person name="Li J.Y."/>
            <person name="Li M.Y."/>
            <person name="Jade Lu M.Y."/>
            <person name="Nakayashiki H."/>
            <person name="Li W.H."/>
        </authorList>
    </citation>
    <scope>NUCLEOTIDE SEQUENCE</scope>
    <source>
        <strain evidence="6">NI907</strain>
    </source>
</reference>
<dbReference type="Pfam" id="PF04828">
    <property type="entry name" value="GFA"/>
    <property type="match status" value="2"/>
</dbReference>
<reference evidence="6" key="2">
    <citation type="submission" date="2019-10" db="EMBL/GenBank/DDBJ databases">
        <authorList>
            <consortium name="NCBI Genome Project"/>
        </authorList>
    </citation>
    <scope>NUCLEOTIDE SEQUENCE</scope>
    <source>
        <strain evidence="6">NI907</strain>
    </source>
</reference>
<dbReference type="AlphaFoldDB" id="A0A6P8BJB5"/>
<proteinExistence type="inferred from homology"/>
<feature type="domain" description="CENP-V/GFA" evidence="4">
    <location>
        <begin position="8"/>
        <end position="110"/>
    </location>
</feature>
<reference evidence="6" key="3">
    <citation type="submission" date="2025-08" db="UniProtKB">
        <authorList>
            <consortium name="RefSeq"/>
        </authorList>
    </citation>
    <scope>IDENTIFICATION</scope>
    <source>
        <strain evidence="6">NI907</strain>
    </source>
</reference>
<dbReference type="InterPro" id="IPR006913">
    <property type="entry name" value="CENP-V/GFA"/>
</dbReference>
<keyword evidence="5" id="KW-1185">Reference proteome</keyword>
<evidence type="ECO:0000256" key="2">
    <source>
        <dbReference type="ARBA" id="ARBA00022723"/>
    </source>
</evidence>
<dbReference type="SUPFAM" id="SSF51316">
    <property type="entry name" value="Mss4-like"/>
    <property type="match status" value="2"/>
</dbReference>
<dbReference type="Proteomes" id="UP000515153">
    <property type="component" value="Unplaced"/>
</dbReference>
<comment type="similarity">
    <text evidence="1">Belongs to the Gfa family.</text>
</comment>
<dbReference type="PANTHER" id="PTHR28620:SF1">
    <property type="entry name" value="CENP-V_GFA DOMAIN-CONTAINING PROTEIN"/>
    <property type="match status" value="1"/>
</dbReference>
<evidence type="ECO:0000256" key="3">
    <source>
        <dbReference type="ARBA" id="ARBA00022833"/>
    </source>
</evidence>
<keyword evidence="2" id="KW-0479">Metal-binding</keyword>
<gene>
    <name evidence="6" type="ORF">PgNI_01785</name>
</gene>
<dbReference type="RefSeq" id="XP_030987207.1">
    <property type="nucleotide sequence ID" value="XM_031121857.1"/>
</dbReference>
<evidence type="ECO:0000259" key="4">
    <source>
        <dbReference type="PROSITE" id="PS51891"/>
    </source>
</evidence>
<name>A0A6P8BJB5_PYRGI</name>